<dbReference type="HOGENOM" id="CLU_607980_0_0_0"/>
<gene>
    <name evidence="4" type="ordered locus">Dtur_0241</name>
</gene>
<evidence type="ECO:0000313" key="4">
    <source>
        <dbReference type="EMBL" id="ACK41567.1"/>
    </source>
</evidence>
<dbReference type="KEGG" id="dtu:Dtur_0241"/>
<dbReference type="InterPro" id="IPR011989">
    <property type="entry name" value="ARM-like"/>
</dbReference>
<dbReference type="eggNOG" id="COG2199">
    <property type="taxonomic scope" value="Bacteria"/>
</dbReference>
<evidence type="ECO:0000256" key="2">
    <source>
        <dbReference type="ARBA" id="ARBA00034247"/>
    </source>
</evidence>
<dbReference type="AlphaFoldDB" id="B8E1P2"/>
<dbReference type="InterPro" id="IPR029787">
    <property type="entry name" value="Nucleotide_cyclase"/>
</dbReference>
<dbReference type="InterPro" id="IPR016024">
    <property type="entry name" value="ARM-type_fold"/>
</dbReference>
<dbReference type="EMBL" id="CP001251">
    <property type="protein sequence ID" value="ACK41567.1"/>
    <property type="molecule type" value="Genomic_DNA"/>
</dbReference>
<dbReference type="Gene3D" id="3.30.70.270">
    <property type="match status" value="1"/>
</dbReference>
<dbReference type="FunFam" id="3.30.70.270:FF:000044">
    <property type="entry name" value="Diguanylate cyclase (GGDEF)-like protein"/>
    <property type="match status" value="1"/>
</dbReference>
<dbReference type="InterPro" id="IPR000160">
    <property type="entry name" value="GGDEF_dom"/>
</dbReference>
<dbReference type="InterPro" id="IPR000014">
    <property type="entry name" value="PAS"/>
</dbReference>
<dbReference type="PANTHER" id="PTHR45138">
    <property type="entry name" value="REGULATORY COMPONENTS OF SENSORY TRANSDUCTION SYSTEM"/>
    <property type="match status" value="1"/>
</dbReference>
<dbReference type="InterPro" id="IPR043128">
    <property type="entry name" value="Rev_trsase/Diguanyl_cyclase"/>
</dbReference>
<dbReference type="PANTHER" id="PTHR45138:SF9">
    <property type="entry name" value="DIGUANYLATE CYCLASE DGCM-RELATED"/>
    <property type="match status" value="1"/>
</dbReference>
<evidence type="ECO:0000259" key="3">
    <source>
        <dbReference type="PROSITE" id="PS50887"/>
    </source>
</evidence>
<dbReference type="NCBIfam" id="TIGR00229">
    <property type="entry name" value="sensory_box"/>
    <property type="match status" value="1"/>
</dbReference>
<dbReference type="GO" id="GO:0043709">
    <property type="term" value="P:cell adhesion involved in single-species biofilm formation"/>
    <property type="evidence" value="ECO:0000318"/>
    <property type="project" value="GO_Central"/>
</dbReference>
<dbReference type="GO" id="GO:0052621">
    <property type="term" value="F:diguanylate cyclase activity"/>
    <property type="evidence" value="ECO:0000318"/>
    <property type="project" value="GO_Central"/>
</dbReference>
<dbReference type="NCBIfam" id="TIGR00254">
    <property type="entry name" value="GGDEF"/>
    <property type="match status" value="1"/>
</dbReference>
<sequence length="450" mass="52402">MPYVRQAIISALNSIGHPSMPERIKKLLKSENPYERESAVKIAGYFGYEECKEEIFNLVNDKDEEVRKVAYENIVFFEDEKIFEILKEGLEKEKRKVREVIARSLIYLGKDKALPLVEIALRDSSPWVRYYGVKSLIHHNPPDLLSILQDLLSKEDTTLVKIIIIESIGKTGNVKAIDILKMLMDTNDKDLLLAEQSLVGLKTFNDFLNYIYEEDRERFKQRYHELLDKTFEYIIDEFKIKKGKDIAYIEMSMVGIMYKGKPAILGTTLDITYRKKMEEELKILSITDPLTGLYNRRGFITLADHTLNLVKRLNKKAIILFIDLDYMKWINDNLGHNVGDQALIDVANILTSTFRQNDLIARIGGDEFVVLGIIGEENHKEKIIERLTEKVKEFNTKEKRPYKLSLSVGYVVYDPENPKTLEELLQLADQLMYEEKRLKKQNSQYPFGRR</sequence>
<dbReference type="PROSITE" id="PS50887">
    <property type="entry name" value="GGDEF"/>
    <property type="match status" value="1"/>
</dbReference>
<dbReference type="Proteomes" id="UP000007719">
    <property type="component" value="Chromosome"/>
</dbReference>
<dbReference type="GO" id="GO:0005886">
    <property type="term" value="C:plasma membrane"/>
    <property type="evidence" value="ECO:0000318"/>
    <property type="project" value="GO_Central"/>
</dbReference>
<dbReference type="Gene3D" id="3.30.450.20">
    <property type="entry name" value="PAS domain"/>
    <property type="match status" value="1"/>
</dbReference>
<dbReference type="SMART" id="SM00267">
    <property type="entry name" value="GGDEF"/>
    <property type="match status" value="1"/>
</dbReference>
<accession>B8E1P2</accession>
<reference evidence="5" key="1">
    <citation type="journal article" date="2016" name="Front. Microbiol.">
        <title>The complete genome sequence of hyperthermophile Dictyoglomus turgidum DSM 6724 reveals a specialized carbohydrate fermentor.</title>
        <authorList>
            <person name="Brumm P.J."/>
            <person name="Gowda K."/>
            <person name="Robb F.T."/>
            <person name="Mead D.A."/>
        </authorList>
    </citation>
    <scope>NUCLEOTIDE SEQUENCE [LARGE SCALE GENOMIC DNA]</scope>
    <source>
        <strain evidence="5">DSM 6724 / Z-1310</strain>
    </source>
</reference>
<feature type="domain" description="GGDEF" evidence="3">
    <location>
        <begin position="315"/>
        <end position="449"/>
    </location>
</feature>
<evidence type="ECO:0000256" key="1">
    <source>
        <dbReference type="ARBA" id="ARBA00012528"/>
    </source>
</evidence>
<dbReference type="Pfam" id="PF13646">
    <property type="entry name" value="HEAT_2"/>
    <property type="match status" value="2"/>
</dbReference>
<dbReference type="Pfam" id="PF00990">
    <property type="entry name" value="GGDEF"/>
    <property type="match status" value="1"/>
</dbReference>
<dbReference type="EnsemblBacteria" id="ACK41567">
    <property type="protein sequence ID" value="ACK41567"/>
    <property type="gene ID" value="Dtur_0241"/>
</dbReference>
<dbReference type="EC" id="2.7.7.65" evidence="1"/>
<name>B8E1P2_DICTD</name>
<keyword evidence="5" id="KW-1185">Reference proteome</keyword>
<dbReference type="eggNOG" id="COG1413">
    <property type="taxonomic scope" value="Bacteria"/>
</dbReference>
<dbReference type="SUPFAM" id="SSF55785">
    <property type="entry name" value="PYP-like sensor domain (PAS domain)"/>
    <property type="match status" value="1"/>
</dbReference>
<dbReference type="SUPFAM" id="SSF48371">
    <property type="entry name" value="ARM repeat"/>
    <property type="match status" value="1"/>
</dbReference>
<dbReference type="InterPro" id="IPR050469">
    <property type="entry name" value="Diguanylate_Cyclase"/>
</dbReference>
<protein>
    <recommendedName>
        <fullName evidence="1">diguanylate cyclase</fullName>
        <ecNumber evidence="1">2.7.7.65</ecNumber>
    </recommendedName>
</protein>
<evidence type="ECO:0000313" key="5">
    <source>
        <dbReference type="Proteomes" id="UP000007719"/>
    </source>
</evidence>
<proteinExistence type="predicted"/>
<dbReference type="Gene3D" id="1.25.10.10">
    <property type="entry name" value="Leucine-rich Repeat Variant"/>
    <property type="match status" value="2"/>
</dbReference>
<organism evidence="4 5">
    <name type="scientific">Dictyoglomus turgidum (strain DSM 6724 / Z-1310)</name>
    <dbReference type="NCBI Taxonomy" id="515635"/>
    <lineage>
        <taxon>Bacteria</taxon>
        <taxon>Pseudomonadati</taxon>
        <taxon>Dictyoglomota</taxon>
        <taxon>Dictyoglomia</taxon>
        <taxon>Dictyoglomales</taxon>
        <taxon>Dictyoglomaceae</taxon>
        <taxon>Dictyoglomus</taxon>
    </lineage>
</organism>
<dbReference type="InterPro" id="IPR035965">
    <property type="entry name" value="PAS-like_dom_sf"/>
</dbReference>
<dbReference type="OrthoDB" id="9805474at2"/>
<dbReference type="PATRIC" id="fig|515635.4.peg.252"/>
<dbReference type="GO" id="GO:1902201">
    <property type="term" value="P:negative regulation of bacterial-type flagellum-dependent cell motility"/>
    <property type="evidence" value="ECO:0000318"/>
    <property type="project" value="GO_Central"/>
</dbReference>
<comment type="catalytic activity">
    <reaction evidence="2">
        <text>2 GTP = 3',3'-c-di-GMP + 2 diphosphate</text>
        <dbReference type="Rhea" id="RHEA:24898"/>
        <dbReference type="ChEBI" id="CHEBI:33019"/>
        <dbReference type="ChEBI" id="CHEBI:37565"/>
        <dbReference type="ChEBI" id="CHEBI:58805"/>
        <dbReference type="EC" id="2.7.7.65"/>
    </reaction>
</comment>
<dbReference type="STRING" id="515635.Dtur_0241"/>
<dbReference type="CDD" id="cd01949">
    <property type="entry name" value="GGDEF"/>
    <property type="match status" value="1"/>
</dbReference>
<dbReference type="InParanoid" id="B8E1P2"/>
<dbReference type="SUPFAM" id="SSF55073">
    <property type="entry name" value="Nucleotide cyclase"/>
    <property type="match status" value="1"/>
</dbReference>